<dbReference type="Proteomes" id="UP000664265">
    <property type="component" value="Unassembled WGS sequence"/>
</dbReference>
<evidence type="ECO:0000256" key="1">
    <source>
        <dbReference type="SAM" id="Phobius"/>
    </source>
</evidence>
<keyword evidence="1" id="KW-0812">Transmembrane</keyword>
<keyword evidence="3" id="KW-1185">Reference proteome</keyword>
<evidence type="ECO:0000313" key="3">
    <source>
        <dbReference type="Proteomes" id="UP000664265"/>
    </source>
</evidence>
<dbReference type="RefSeq" id="WP_107581371.1">
    <property type="nucleotide sequence ID" value="NZ_JAERMS010000029.1"/>
</dbReference>
<comment type="caution">
    <text evidence="2">The sequence shown here is derived from an EMBL/GenBank/DDBJ whole genome shotgun (WGS) entry which is preliminary data.</text>
</comment>
<reference evidence="2 3" key="1">
    <citation type="submission" date="2021-01" db="EMBL/GenBank/DDBJ databases">
        <title>Prevotella A2931 sp. nov.</title>
        <authorList>
            <person name="Buhl M."/>
            <person name="Oberhettinger P."/>
        </authorList>
    </citation>
    <scope>NUCLEOTIDE SEQUENCE [LARGE SCALE GENOMIC DNA]</scope>
    <source>
        <strain evidence="2 3">A2931</strain>
    </source>
</reference>
<feature type="transmembrane region" description="Helical" evidence="1">
    <location>
        <begin position="80"/>
        <end position="98"/>
    </location>
</feature>
<name>A0ABS3M6T0_9BACT</name>
<keyword evidence="1" id="KW-1133">Transmembrane helix</keyword>
<organism evidence="2 3">
    <name type="scientific">Prevotella illustrans</name>
    <dbReference type="NCBI Taxonomy" id="2800387"/>
    <lineage>
        <taxon>Bacteria</taxon>
        <taxon>Pseudomonadati</taxon>
        <taxon>Bacteroidota</taxon>
        <taxon>Bacteroidia</taxon>
        <taxon>Bacteroidales</taxon>
        <taxon>Prevotellaceae</taxon>
        <taxon>Prevotella</taxon>
    </lineage>
</organism>
<keyword evidence="1" id="KW-0472">Membrane</keyword>
<accession>A0ABS3M6T0</accession>
<evidence type="ECO:0008006" key="4">
    <source>
        <dbReference type="Google" id="ProtNLM"/>
    </source>
</evidence>
<feature type="transmembrane region" description="Helical" evidence="1">
    <location>
        <begin position="49"/>
        <end position="74"/>
    </location>
</feature>
<gene>
    <name evidence="2" type="ORF">JHU38_08845</name>
</gene>
<dbReference type="EMBL" id="JAERMS010000029">
    <property type="protein sequence ID" value="MBO1363873.1"/>
    <property type="molecule type" value="Genomic_DNA"/>
</dbReference>
<sequence length="108" mass="12640">MKEINDQQLDMLIQESIKRQHVLDEIGHQIMRDIKAEARRQRLRRWSRLLFFCFGQPAILMAIAGGTYCIVGQMGHWLEILPLLASALFALSAIIWQLNKKISEYSWK</sequence>
<proteinExistence type="predicted"/>
<evidence type="ECO:0000313" key="2">
    <source>
        <dbReference type="EMBL" id="MBO1363873.1"/>
    </source>
</evidence>
<protein>
    <recommendedName>
        <fullName evidence="4">Holin-X, holin superfamily III</fullName>
    </recommendedName>
</protein>